<name>A0A4Q7J2Q4_9PSEU</name>
<evidence type="ECO:0000256" key="3">
    <source>
        <dbReference type="ARBA" id="ARBA00023125"/>
    </source>
</evidence>
<dbReference type="EMBL" id="SFCC01000014">
    <property type="protein sequence ID" value="RZQ61038.1"/>
    <property type="molecule type" value="Genomic_DNA"/>
</dbReference>
<dbReference type="Gene3D" id="1.10.10.10">
    <property type="entry name" value="Winged helix-like DNA-binding domain superfamily/Winged helix DNA-binding domain"/>
    <property type="match status" value="1"/>
</dbReference>
<dbReference type="OrthoDB" id="3171102at2"/>
<protein>
    <submittedName>
        <fullName evidence="6">LysR family transcriptional regulator</fullName>
    </submittedName>
</protein>
<proteinExistence type="inferred from homology"/>
<evidence type="ECO:0000256" key="2">
    <source>
        <dbReference type="ARBA" id="ARBA00023015"/>
    </source>
</evidence>
<sequence>MIDAVATAGSISKAAARLDLTQPAVSTMLRRVERHLGVRLFNRSSEGVELTAVGAEVAYRARAILAGVDDLTATLRGVQPGAVAVLRVGGQMAPALIRLCARIGALWPRARIQLRLDAGSGRILALLASGALDIALVYEPVPEPVTVPFNVDRCVLVDAEPLFAGVPADSALASRETLALADLAGQEWVDDPLDDGPWPTYLRRRCAEAGFVPSVSYWTGSWDVGASLIRSGRAVGIYHATAPPREGIVFRRLRGDPLAHRVVLLSRRERRDASLRLRAEIGRIYQGLVADNPLYARWWDENPQAHPAMPAASIAHAG</sequence>
<dbReference type="InterPro" id="IPR005119">
    <property type="entry name" value="LysR_subst-bd"/>
</dbReference>
<dbReference type="Proteomes" id="UP000292003">
    <property type="component" value="Unassembled WGS sequence"/>
</dbReference>
<dbReference type="PRINTS" id="PR00039">
    <property type="entry name" value="HTHLYSR"/>
</dbReference>
<evidence type="ECO:0000259" key="5">
    <source>
        <dbReference type="PROSITE" id="PS50931"/>
    </source>
</evidence>
<keyword evidence="2" id="KW-0805">Transcription regulation</keyword>
<dbReference type="GO" id="GO:0032993">
    <property type="term" value="C:protein-DNA complex"/>
    <property type="evidence" value="ECO:0007669"/>
    <property type="project" value="TreeGrafter"/>
</dbReference>
<evidence type="ECO:0000256" key="1">
    <source>
        <dbReference type="ARBA" id="ARBA00009437"/>
    </source>
</evidence>
<dbReference type="Pfam" id="PF00126">
    <property type="entry name" value="HTH_1"/>
    <property type="match status" value="1"/>
</dbReference>
<dbReference type="Pfam" id="PF03466">
    <property type="entry name" value="LysR_substrate"/>
    <property type="match status" value="1"/>
</dbReference>
<dbReference type="PANTHER" id="PTHR30346:SF30">
    <property type="entry name" value="SMALL NEUTRAL PROTEASE REGULATORY PROTEIN"/>
    <property type="match status" value="1"/>
</dbReference>
<keyword evidence="7" id="KW-1185">Reference proteome</keyword>
<accession>A0A4Q7J2Q4</accession>
<organism evidence="6 7">
    <name type="scientific">Amycolatopsis suaedae</name>
    <dbReference type="NCBI Taxonomy" id="2510978"/>
    <lineage>
        <taxon>Bacteria</taxon>
        <taxon>Bacillati</taxon>
        <taxon>Actinomycetota</taxon>
        <taxon>Actinomycetes</taxon>
        <taxon>Pseudonocardiales</taxon>
        <taxon>Pseudonocardiaceae</taxon>
        <taxon>Amycolatopsis</taxon>
    </lineage>
</organism>
<dbReference type="Gene3D" id="3.40.190.290">
    <property type="match status" value="1"/>
</dbReference>
<dbReference type="RefSeq" id="WP_130478251.1">
    <property type="nucleotide sequence ID" value="NZ_SFCC01000014.1"/>
</dbReference>
<dbReference type="InterPro" id="IPR036388">
    <property type="entry name" value="WH-like_DNA-bd_sf"/>
</dbReference>
<dbReference type="PROSITE" id="PS50931">
    <property type="entry name" value="HTH_LYSR"/>
    <property type="match status" value="1"/>
</dbReference>
<dbReference type="GO" id="GO:0003677">
    <property type="term" value="F:DNA binding"/>
    <property type="evidence" value="ECO:0007669"/>
    <property type="project" value="UniProtKB-KW"/>
</dbReference>
<evidence type="ECO:0000256" key="4">
    <source>
        <dbReference type="ARBA" id="ARBA00023163"/>
    </source>
</evidence>
<reference evidence="6 7" key="1">
    <citation type="submission" date="2019-02" db="EMBL/GenBank/DDBJ databases">
        <title>Draft genome sequence of Amycolatopsis sp. 8-3EHSu isolated from roots of Suaeda maritima.</title>
        <authorList>
            <person name="Duangmal K."/>
            <person name="Chantavorakit T."/>
        </authorList>
    </citation>
    <scope>NUCLEOTIDE SEQUENCE [LARGE SCALE GENOMIC DNA]</scope>
    <source>
        <strain evidence="6 7">8-3EHSu</strain>
    </source>
</reference>
<keyword evidence="4" id="KW-0804">Transcription</keyword>
<dbReference type="InterPro" id="IPR000847">
    <property type="entry name" value="LysR_HTH_N"/>
</dbReference>
<dbReference type="CDD" id="cd08414">
    <property type="entry name" value="PBP2_LTTR_aromatics_like"/>
    <property type="match status" value="1"/>
</dbReference>
<gene>
    <name evidence="6" type="ORF">EWH70_26630</name>
</gene>
<dbReference type="GO" id="GO:0003700">
    <property type="term" value="F:DNA-binding transcription factor activity"/>
    <property type="evidence" value="ECO:0007669"/>
    <property type="project" value="InterPro"/>
</dbReference>
<keyword evidence="3" id="KW-0238">DNA-binding</keyword>
<dbReference type="SUPFAM" id="SSF46785">
    <property type="entry name" value="Winged helix' DNA-binding domain"/>
    <property type="match status" value="1"/>
</dbReference>
<comment type="caution">
    <text evidence="6">The sequence shown here is derived from an EMBL/GenBank/DDBJ whole genome shotgun (WGS) entry which is preliminary data.</text>
</comment>
<dbReference type="SUPFAM" id="SSF53850">
    <property type="entry name" value="Periplasmic binding protein-like II"/>
    <property type="match status" value="1"/>
</dbReference>
<evidence type="ECO:0000313" key="6">
    <source>
        <dbReference type="EMBL" id="RZQ61038.1"/>
    </source>
</evidence>
<dbReference type="AlphaFoldDB" id="A0A4Q7J2Q4"/>
<dbReference type="InterPro" id="IPR036390">
    <property type="entry name" value="WH_DNA-bd_sf"/>
</dbReference>
<comment type="similarity">
    <text evidence="1">Belongs to the LysR transcriptional regulatory family.</text>
</comment>
<evidence type="ECO:0000313" key="7">
    <source>
        <dbReference type="Proteomes" id="UP000292003"/>
    </source>
</evidence>
<feature type="domain" description="HTH lysR-type" evidence="5">
    <location>
        <begin position="1"/>
        <end position="51"/>
    </location>
</feature>
<dbReference type="PANTHER" id="PTHR30346">
    <property type="entry name" value="TRANSCRIPTIONAL DUAL REGULATOR HCAR-RELATED"/>
    <property type="match status" value="1"/>
</dbReference>